<dbReference type="InterPro" id="IPR036259">
    <property type="entry name" value="MFS_trans_sf"/>
</dbReference>
<accession>A0ABW4RIX3</accession>
<comment type="subcellular location">
    <subcellularLocation>
        <location evidence="1">Cell membrane</location>
        <topology evidence="1">Multi-pass membrane protein</topology>
    </subcellularLocation>
</comment>
<feature type="transmembrane region" description="Helical" evidence="6">
    <location>
        <begin position="181"/>
        <end position="202"/>
    </location>
</feature>
<evidence type="ECO:0000256" key="3">
    <source>
        <dbReference type="ARBA" id="ARBA00022692"/>
    </source>
</evidence>
<dbReference type="Proteomes" id="UP001597233">
    <property type="component" value="Unassembled WGS sequence"/>
</dbReference>
<sequence length="449" mass="48468">MEQSTTNRKHIRAWLLYDWSNSAYATTVLAAVLPIFYSSVAAVTLHPETAASYLGYTHAAGMLCVALLSPLLGAVSDLAGNKGRFLFGFSLLGIVATMLFSTIGRGDWLLASALLVLSTIGFAGSNAFYDALLPDMVPPGQRERVSAQGYAYGYVGGGVMLALNLAMIQQPHWFGLYSTLAGTRLAFITVGIWWLVFAIPLFRMSGAFGKPVPYRSGHGAPSTLAGKRIRELIRPGMRNVINGFRTLPRYPQLARLLISFWFFNDGINTIILMATVYGTAIGIGMTDLLVALLITQFIGFPSTLVFGKLGTIYGAKRPLLMSLAVYLLIVALGYFMTSAWQFYVLASMVGLVQGGSQSLARALFSDLIPAARTGEYFGLINVTGKFASIFGPFVFGVVGQLTGSVRLGILSLVLFFIVGIVMLCTVNVETGRRQAMQSTMDGDEREASI</sequence>
<proteinExistence type="predicted"/>
<evidence type="ECO:0000256" key="4">
    <source>
        <dbReference type="ARBA" id="ARBA00022989"/>
    </source>
</evidence>
<feature type="transmembrane region" description="Helical" evidence="6">
    <location>
        <begin position="109"/>
        <end position="129"/>
    </location>
</feature>
<keyword evidence="4 6" id="KW-1133">Transmembrane helix</keyword>
<feature type="transmembrane region" description="Helical" evidence="6">
    <location>
        <begin position="376"/>
        <end position="395"/>
    </location>
</feature>
<keyword evidence="3 6" id="KW-0812">Transmembrane</keyword>
<dbReference type="InterPro" id="IPR050495">
    <property type="entry name" value="ATG22/LtaA_families"/>
</dbReference>
<dbReference type="InterPro" id="IPR020846">
    <property type="entry name" value="MFS_dom"/>
</dbReference>
<evidence type="ECO:0000256" key="5">
    <source>
        <dbReference type="ARBA" id="ARBA00023136"/>
    </source>
</evidence>
<name>A0ABW4RIX3_9BACL</name>
<protein>
    <submittedName>
        <fullName evidence="8">MFS transporter</fullName>
    </submittedName>
</protein>
<dbReference type="EMBL" id="JBHUEH010000014">
    <property type="protein sequence ID" value="MFD1886211.1"/>
    <property type="molecule type" value="Genomic_DNA"/>
</dbReference>
<feature type="transmembrane region" description="Helical" evidence="6">
    <location>
        <begin position="253"/>
        <end position="276"/>
    </location>
</feature>
<reference evidence="9" key="1">
    <citation type="journal article" date="2019" name="Int. J. Syst. Evol. Microbiol.">
        <title>The Global Catalogue of Microorganisms (GCM) 10K type strain sequencing project: providing services to taxonomists for standard genome sequencing and annotation.</title>
        <authorList>
            <consortium name="The Broad Institute Genomics Platform"/>
            <consortium name="The Broad Institute Genome Sequencing Center for Infectious Disease"/>
            <person name="Wu L."/>
            <person name="Ma J."/>
        </authorList>
    </citation>
    <scope>NUCLEOTIDE SEQUENCE [LARGE SCALE GENOMIC DNA]</scope>
    <source>
        <strain evidence="9">CCUG 54950</strain>
    </source>
</reference>
<dbReference type="Pfam" id="PF11700">
    <property type="entry name" value="ATG22"/>
    <property type="match status" value="1"/>
</dbReference>
<dbReference type="PROSITE" id="PS50850">
    <property type="entry name" value="MFS"/>
    <property type="match status" value="1"/>
</dbReference>
<organism evidence="8 9">
    <name type="scientific">Paenibacillus wenxiniae</name>
    <dbReference type="NCBI Taxonomy" id="1636843"/>
    <lineage>
        <taxon>Bacteria</taxon>
        <taxon>Bacillati</taxon>
        <taxon>Bacillota</taxon>
        <taxon>Bacilli</taxon>
        <taxon>Bacillales</taxon>
        <taxon>Paenibacillaceae</taxon>
        <taxon>Paenibacillus</taxon>
    </lineage>
</organism>
<evidence type="ECO:0000259" key="7">
    <source>
        <dbReference type="PROSITE" id="PS50850"/>
    </source>
</evidence>
<dbReference type="PANTHER" id="PTHR23519">
    <property type="entry name" value="AUTOPHAGY-RELATED PROTEIN 22"/>
    <property type="match status" value="1"/>
</dbReference>
<feature type="transmembrane region" description="Helical" evidence="6">
    <location>
        <begin position="53"/>
        <end position="73"/>
    </location>
</feature>
<feature type="transmembrane region" description="Helical" evidence="6">
    <location>
        <begin position="85"/>
        <end position="103"/>
    </location>
</feature>
<feature type="transmembrane region" description="Helical" evidence="6">
    <location>
        <begin position="342"/>
        <end position="364"/>
    </location>
</feature>
<keyword evidence="5 6" id="KW-0472">Membrane</keyword>
<evidence type="ECO:0000256" key="1">
    <source>
        <dbReference type="ARBA" id="ARBA00004651"/>
    </source>
</evidence>
<evidence type="ECO:0000256" key="2">
    <source>
        <dbReference type="ARBA" id="ARBA00022448"/>
    </source>
</evidence>
<dbReference type="SUPFAM" id="SSF103473">
    <property type="entry name" value="MFS general substrate transporter"/>
    <property type="match status" value="1"/>
</dbReference>
<feature type="transmembrane region" description="Helical" evidence="6">
    <location>
        <begin position="407"/>
        <end position="428"/>
    </location>
</feature>
<feature type="domain" description="Major facilitator superfamily (MFS) profile" evidence="7">
    <location>
        <begin position="11"/>
        <end position="431"/>
    </location>
</feature>
<feature type="transmembrane region" description="Helical" evidence="6">
    <location>
        <begin position="21"/>
        <end position="41"/>
    </location>
</feature>
<feature type="transmembrane region" description="Helical" evidence="6">
    <location>
        <begin position="319"/>
        <end position="336"/>
    </location>
</feature>
<feature type="transmembrane region" description="Helical" evidence="6">
    <location>
        <begin position="288"/>
        <end position="307"/>
    </location>
</feature>
<comment type="caution">
    <text evidence="8">The sequence shown here is derived from an EMBL/GenBank/DDBJ whole genome shotgun (WGS) entry which is preliminary data.</text>
</comment>
<dbReference type="InterPro" id="IPR024671">
    <property type="entry name" value="Atg22-like"/>
</dbReference>
<feature type="transmembrane region" description="Helical" evidence="6">
    <location>
        <begin position="150"/>
        <end position="169"/>
    </location>
</feature>
<dbReference type="Gene3D" id="1.20.1250.20">
    <property type="entry name" value="MFS general substrate transporter like domains"/>
    <property type="match status" value="1"/>
</dbReference>
<dbReference type="RefSeq" id="WP_347323447.1">
    <property type="nucleotide sequence ID" value="NZ_JBCGUH010000001.1"/>
</dbReference>
<evidence type="ECO:0000256" key="6">
    <source>
        <dbReference type="SAM" id="Phobius"/>
    </source>
</evidence>
<dbReference type="PANTHER" id="PTHR23519:SF1">
    <property type="entry name" value="AUTOPHAGY-RELATED PROTEIN 22"/>
    <property type="match status" value="1"/>
</dbReference>
<evidence type="ECO:0000313" key="8">
    <source>
        <dbReference type="EMBL" id="MFD1886211.1"/>
    </source>
</evidence>
<gene>
    <name evidence="8" type="ORF">ACFSC9_11825</name>
</gene>
<evidence type="ECO:0000313" key="9">
    <source>
        <dbReference type="Proteomes" id="UP001597233"/>
    </source>
</evidence>
<keyword evidence="9" id="KW-1185">Reference proteome</keyword>
<keyword evidence="2" id="KW-0813">Transport</keyword>